<name>A0A3E2BM46_9BACT</name>
<dbReference type="AlphaFoldDB" id="A0A3E2BM46"/>
<dbReference type="EMBL" id="QUAH01000006">
    <property type="protein sequence ID" value="RFT15823.1"/>
    <property type="molecule type" value="Genomic_DNA"/>
</dbReference>
<organism evidence="1 2">
    <name type="scientific">Candidatus Saccharicenans subterraneus</name>
    <dbReference type="NCBI Taxonomy" id="2508984"/>
    <lineage>
        <taxon>Bacteria</taxon>
        <taxon>Candidatus Aminicenantota</taxon>
        <taxon>Candidatus Aminicenantia</taxon>
        <taxon>Candidatus Aminicenantales</taxon>
        <taxon>Candidatus Saccharicenantaceae</taxon>
        <taxon>Candidatus Saccharicenans</taxon>
    </lineage>
</organism>
<dbReference type="Proteomes" id="UP000257323">
    <property type="component" value="Unassembled WGS sequence"/>
</dbReference>
<evidence type="ECO:0000313" key="2">
    <source>
        <dbReference type="Proteomes" id="UP000257323"/>
    </source>
</evidence>
<gene>
    <name evidence="1" type="ORF">OP8BY_2221</name>
</gene>
<proteinExistence type="predicted"/>
<evidence type="ECO:0000313" key="1">
    <source>
        <dbReference type="EMBL" id="RFT15823.1"/>
    </source>
</evidence>
<reference evidence="1 2" key="1">
    <citation type="submission" date="2018-08" db="EMBL/GenBank/DDBJ databases">
        <title>Genome analysis of the thermophilic bacterium of the candidate phylum Aminicenantes from deep subsurface aquifer revealed its physiology and ecological role.</title>
        <authorList>
            <person name="Kadnikov V.V."/>
            <person name="Mardanov A.V."/>
            <person name="Beletsky A.V."/>
            <person name="Karnachuk O.V."/>
            <person name="Ravin N.V."/>
        </authorList>
    </citation>
    <scope>NUCLEOTIDE SEQUENCE [LARGE SCALE GENOMIC DNA]</scope>
    <source>
        <strain evidence="1">BY38</strain>
    </source>
</reference>
<sequence>MPCGFRGSFFLNPGRPLLTSGRPTIGSQAQAGKKIRKYLGYSLPFL</sequence>
<accession>A0A3E2BM46</accession>
<protein>
    <submittedName>
        <fullName evidence="1">Uncharacterized protein</fullName>
    </submittedName>
</protein>
<comment type="caution">
    <text evidence="1">The sequence shown here is derived from an EMBL/GenBank/DDBJ whole genome shotgun (WGS) entry which is preliminary data.</text>
</comment>